<dbReference type="GO" id="GO:0036064">
    <property type="term" value="C:ciliary basal body"/>
    <property type="evidence" value="ECO:0007669"/>
    <property type="project" value="TreeGrafter"/>
</dbReference>
<sequence length="542" mass="61826">MGYLAEFPVMDAKRVLCPSSSGKLTNHHIIKDHMISHYKKIYSAKAAVDCTVPRSMSCNVKYIDQKCRQQLKRDISEWTQSVKSHMHKSIKKNAQTRPCSRTVRGDEGTRLCMVDCDIFSPRFNTSFHCKQTVYHSQMAASSANCGRASELIYSSPNSQCHQFCQSSVTSTSQKKFKSFQDPMQKTYSGDILLKHTHYFTQEKPFTPRTLKSNSKSSLSTYRYYTCPNRREVEEKTLLNQQEAYYGSTNNNQGCSAGLDSPPGDLLPYSLDHGWSDGESDVFRRYSTANKTKDSDFLLSSSRVSPEGMKSPIIRKVTAEEDELLYLEFITDVTDDIVARGIYSDRVLERVFKRHIDMNRHRLNEDKMRHLLDDLQNDLQSPPDAFVTALEYKETARTMLHRHKSSSLGQELTSVATDDINLLPCTSFEKDKEEPESAIPLLYSMPASVCVSKSAGAIKQEDENNIMDLEHQQKEVNVKSLSLEHYQLNEEDKHQNYTDQNELIKQLDELGRNISESLSVSGTHSLEVVIEQESTVKLCENEF</sequence>
<evidence type="ECO:0000313" key="1">
    <source>
        <dbReference type="EMBL" id="KAK1793284.1"/>
    </source>
</evidence>
<reference evidence="1" key="1">
    <citation type="submission" date="2023-03" db="EMBL/GenBank/DDBJ databases">
        <title>Electrophorus voltai genome.</title>
        <authorList>
            <person name="Bian C."/>
        </authorList>
    </citation>
    <scope>NUCLEOTIDE SEQUENCE</scope>
    <source>
        <strain evidence="1">CB-2022</strain>
        <tissue evidence="1">Muscle</tissue>
    </source>
</reference>
<dbReference type="PANTHER" id="PTHR14917">
    <property type="entry name" value="SPERMATOGENESIS-ASSOCIATED PROTEIN 7"/>
    <property type="match status" value="1"/>
</dbReference>
<dbReference type="AlphaFoldDB" id="A0AAD8Z831"/>
<dbReference type="GO" id="GO:0120200">
    <property type="term" value="C:rod photoreceptor outer segment"/>
    <property type="evidence" value="ECO:0007669"/>
    <property type="project" value="TreeGrafter"/>
</dbReference>
<dbReference type="Proteomes" id="UP001239994">
    <property type="component" value="Unassembled WGS sequence"/>
</dbReference>
<accession>A0AAD8Z831</accession>
<proteinExistence type="predicted"/>
<organism evidence="1 2">
    <name type="scientific">Electrophorus voltai</name>
    <dbReference type="NCBI Taxonomy" id="2609070"/>
    <lineage>
        <taxon>Eukaryota</taxon>
        <taxon>Metazoa</taxon>
        <taxon>Chordata</taxon>
        <taxon>Craniata</taxon>
        <taxon>Vertebrata</taxon>
        <taxon>Euteleostomi</taxon>
        <taxon>Actinopterygii</taxon>
        <taxon>Neopterygii</taxon>
        <taxon>Teleostei</taxon>
        <taxon>Ostariophysi</taxon>
        <taxon>Gymnotiformes</taxon>
        <taxon>Gymnotoidei</taxon>
        <taxon>Gymnotidae</taxon>
        <taxon>Electrophorus</taxon>
    </lineage>
</organism>
<dbReference type="GO" id="GO:0005930">
    <property type="term" value="C:axoneme"/>
    <property type="evidence" value="ECO:0007669"/>
    <property type="project" value="TreeGrafter"/>
</dbReference>
<gene>
    <name evidence="1" type="ORF">P4O66_011672</name>
</gene>
<protein>
    <recommendedName>
        <fullName evidence="3">Spermatogenesis associated 7</fullName>
    </recommendedName>
</protein>
<evidence type="ECO:0008006" key="3">
    <source>
        <dbReference type="Google" id="ProtNLM"/>
    </source>
</evidence>
<dbReference type="GO" id="GO:0045494">
    <property type="term" value="P:photoreceptor cell maintenance"/>
    <property type="evidence" value="ECO:0007669"/>
    <property type="project" value="TreeGrafter"/>
</dbReference>
<dbReference type="PANTHER" id="PTHR14917:SF4">
    <property type="entry name" value="SPERMATOGENESIS-ASSOCIATED 7"/>
    <property type="match status" value="1"/>
</dbReference>
<dbReference type="GO" id="GO:0000226">
    <property type="term" value="P:microtubule cytoskeleton organization"/>
    <property type="evidence" value="ECO:0007669"/>
    <property type="project" value="TreeGrafter"/>
</dbReference>
<dbReference type="Pfam" id="PF15244">
    <property type="entry name" value="HSD3"/>
    <property type="match status" value="1"/>
</dbReference>
<evidence type="ECO:0000313" key="2">
    <source>
        <dbReference type="Proteomes" id="UP001239994"/>
    </source>
</evidence>
<comment type="caution">
    <text evidence="1">The sequence shown here is derived from an EMBL/GenBank/DDBJ whole genome shotgun (WGS) entry which is preliminary data.</text>
</comment>
<dbReference type="GO" id="GO:0120206">
    <property type="term" value="C:photoreceptor distal connecting cilium"/>
    <property type="evidence" value="ECO:0007669"/>
    <property type="project" value="TreeGrafter"/>
</dbReference>
<dbReference type="EMBL" id="JAROKS010000018">
    <property type="protein sequence ID" value="KAK1793284.1"/>
    <property type="molecule type" value="Genomic_DNA"/>
</dbReference>
<dbReference type="InterPro" id="IPR029357">
    <property type="entry name" value="SPATA7"/>
</dbReference>
<name>A0AAD8Z831_9TELE</name>
<keyword evidence="2" id="KW-1185">Reference proteome</keyword>